<comment type="caution">
    <text evidence="2">The sequence shown here is derived from an EMBL/GenBank/DDBJ whole genome shotgun (WGS) entry which is preliminary data.</text>
</comment>
<keyword evidence="1" id="KW-0732">Signal</keyword>
<organism evidence="2 3">
    <name type="scientific">Methylomonas koyamae</name>
    <dbReference type="NCBI Taxonomy" id="702114"/>
    <lineage>
        <taxon>Bacteria</taxon>
        <taxon>Pseudomonadati</taxon>
        <taxon>Pseudomonadota</taxon>
        <taxon>Gammaproteobacteria</taxon>
        <taxon>Methylococcales</taxon>
        <taxon>Methylococcaceae</taxon>
        <taxon>Methylomonas</taxon>
    </lineage>
</organism>
<reference evidence="2 3" key="1">
    <citation type="submission" date="2016-03" db="EMBL/GenBank/DDBJ databases">
        <authorList>
            <person name="Heylen K."/>
            <person name="De Vos P."/>
            <person name="Vekeman B."/>
        </authorList>
    </citation>
    <scope>NUCLEOTIDE SEQUENCE [LARGE SCALE GENOMIC DNA]</scope>
    <source>
        <strain evidence="2 3">R-49807</strain>
    </source>
</reference>
<dbReference type="RefSeq" id="WP_064029485.1">
    <property type="nucleotide sequence ID" value="NZ_LUUL01000120.1"/>
</dbReference>
<feature type="chain" id="PRO_5041717350" description="PEP-CTERM protein-sorting domain-containing protein" evidence="1">
    <location>
        <begin position="23"/>
        <end position="239"/>
    </location>
</feature>
<dbReference type="EMBL" id="LUUL01000120">
    <property type="protein sequence ID" value="OAI22505.1"/>
    <property type="molecule type" value="Genomic_DNA"/>
</dbReference>
<dbReference type="AlphaFoldDB" id="A0AA91D9K1"/>
<dbReference type="InterPro" id="IPR013424">
    <property type="entry name" value="Ice-binding_C"/>
</dbReference>
<evidence type="ECO:0008006" key="4">
    <source>
        <dbReference type="Google" id="ProtNLM"/>
    </source>
</evidence>
<gene>
    <name evidence="2" type="ORF">A1356_19170</name>
</gene>
<keyword evidence="3" id="KW-1185">Reference proteome</keyword>
<evidence type="ECO:0000313" key="2">
    <source>
        <dbReference type="EMBL" id="OAI22505.1"/>
    </source>
</evidence>
<sequence length="239" mass="25518">MSKYVAAFLSLFAISYATTPKAASVELFELGLYVNGSVQSFTTPGDVACGGCVVNLDNSGIGSISFTLSGAGSNRIGLFVDYEIDETVNTFYNEFGEVSGSAPVGLSWEIDEPGYVFGDIYSNFIAGGLDNTNTVPAAAPEDVSMALMWDFVLGANQSASLIFNIGLTQPASPFWLAHRDADSADGALFLSTSLTIQNTSNPPVNNVPEPSILWLMLSGVLALRKHKQSAFRPSRWFKN</sequence>
<evidence type="ECO:0000313" key="3">
    <source>
        <dbReference type="Proteomes" id="UP000077734"/>
    </source>
</evidence>
<name>A0AA91D9K1_9GAMM</name>
<dbReference type="NCBIfam" id="TIGR02595">
    <property type="entry name" value="PEP_CTERM"/>
    <property type="match status" value="1"/>
</dbReference>
<evidence type="ECO:0000256" key="1">
    <source>
        <dbReference type="SAM" id="SignalP"/>
    </source>
</evidence>
<protein>
    <recommendedName>
        <fullName evidence="4">PEP-CTERM protein-sorting domain-containing protein</fullName>
    </recommendedName>
</protein>
<proteinExistence type="predicted"/>
<feature type="signal peptide" evidence="1">
    <location>
        <begin position="1"/>
        <end position="22"/>
    </location>
</feature>
<dbReference type="Proteomes" id="UP000077734">
    <property type="component" value="Unassembled WGS sequence"/>
</dbReference>
<accession>A0AA91D9K1</accession>